<evidence type="ECO:0000313" key="2">
    <source>
        <dbReference type="Proteomes" id="UP000625976"/>
    </source>
</evidence>
<keyword evidence="2" id="KW-1185">Reference proteome</keyword>
<organism evidence="1 2">
    <name type="scientific">Bizionia arctica</name>
    <dbReference type="NCBI Taxonomy" id="1495645"/>
    <lineage>
        <taxon>Bacteria</taxon>
        <taxon>Pseudomonadati</taxon>
        <taxon>Bacteroidota</taxon>
        <taxon>Flavobacteriia</taxon>
        <taxon>Flavobacteriales</taxon>
        <taxon>Flavobacteriaceae</taxon>
        <taxon>Bizionia</taxon>
    </lineage>
</organism>
<gene>
    <name evidence="1" type="ORF">GCM10010976_13690</name>
</gene>
<dbReference type="AlphaFoldDB" id="A0A917LML6"/>
<comment type="caution">
    <text evidence="1">The sequence shown here is derived from an EMBL/GenBank/DDBJ whole genome shotgun (WGS) entry which is preliminary data.</text>
</comment>
<protein>
    <submittedName>
        <fullName evidence="1">Uncharacterized protein</fullName>
    </submittedName>
</protein>
<evidence type="ECO:0000313" key="1">
    <source>
        <dbReference type="EMBL" id="GGG43476.1"/>
    </source>
</evidence>
<sequence length="94" mass="11163">MLVFSCKNENNAQTIEKESKSEMAKTLTEKERIEIVTYYLINERKLDKKDFHEIIFLNDIADGVNVIHYEGKDAFFSFKFSEALKFYNLNKKQK</sequence>
<name>A0A917LML6_9FLAO</name>
<reference evidence="1" key="1">
    <citation type="journal article" date="2014" name="Int. J. Syst. Evol. Microbiol.">
        <title>Complete genome sequence of Corynebacterium casei LMG S-19264T (=DSM 44701T), isolated from a smear-ripened cheese.</title>
        <authorList>
            <consortium name="US DOE Joint Genome Institute (JGI-PGF)"/>
            <person name="Walter F."/>
            <person name="Albersmeier A."/>
            <person name="Kalinowski J."/>
            <person name="Ruckert C."/>
        </authorList>
    </citation>
    <scope>NUCLEOTIDE SEQUENCE</scope>
    <source>
        <strain evidence="1">CGMCC 1.12751</strain>
    </source>
</reference>
<accession>A0A917LML6</accession>
<proteinExistence type="predicted"/>
<dbReference type="Proteomes" id="UP000625976">
    <property type="component" value="Unassembled WGS sequence"/>
</dbReference>
<reference evidence="1" key="2">
    <citation type="submission" date="2020-09" db="EMBL/GenBank/DDBJ databases">
        <authorList>
            <person name="Sun Q."/>
            <person name="Zhou Y."/>
        </authorList>
    </citation>
    <scope>NUCLEOTIDE SEQUENCE</scope>
    <source>
        <strain evidence="1">CGMCC 1.12751</strain>
    </source>
</reference>
<dbReference type="EMBL" id="BMFQ01000002">
    <property type="protein sequence ID" value="GGG43476.1"/>
    <property type="molecule type" value="Genomic_DNA"/>
</dbReference>